<dbReference type="RefSeq" id="WP_086675325.1">
    <property type="nucleotide sequence ID" value="NZ_FNUJ01000001.1"/>
</dbReference>
<dbReference type="CDD" id="cd02440">
    <property type="entry name" value="AdoMet_MTases"/>
    <property type="match status" value="1"/>
</dbReference>
<keyword evidence="3" id="KW-1185">Reference proteome</keyword>
<feature type="domain" description="Methyltransferase type 11" evidence="1">
    <location>
        <begin position="46"/>
        <end position="140"/>
    </location>
</feature>
<evidence type="ECO:0000313" key="2">
    <source>
        <dbReference type="EMBL" id="SEF19623.1"/>
    </source>
</evidence>
<gene>
    <name evidence="2" type="ORF">SAMN05421837_10135</name>
</gene>
<dbReference type="SUPFAM" id="SSF53335">
    <property type="entry name" value="S-adenosyl-L-methionine-dependent methyltransferases"/>
    <property type="match status" value="1"/>
</dbReference>
<dbReference type="Proteomes" id="UP000198878">
    <property type="component" value="Unassembled WGS sequence"/>
</dbReference>
<protein>
    <submittedName>
        <fullName evidence="2">Ubiquinone/menaquinone biosynthesis C-methylase UbiE</fullName>
    </submittedName>
</protein>
<dbReference type="GO" id="GO:0008757">
    <property type="term" value="F:S-adenosylmethionine-dependent methyltransferase activity"/>
    <property type="evidence" value="ECO:0007669"/>
    <property type="project" value="InterPro"/>
</dbReference>
<dbReference type="EMBL" id="FNUJ01000001">
    <property type="protein sequence ID" value="SEF19623.1"/>
    <property type="molecule type" value="Genomic_DNA"/>
</dbReference>
<name>A0A1H5Q0H0_9PSEU</name>
<dbReference type="STRING" id="218821.SAMN05421837_10135"/>
<keyword evidence="2" id="KW-0808">Transferase</keyword>
<dbReference type="InterPro" id="IPR050508">
    <property type="entry name" value="Methyltransf_Superfamily"/>
</dbReference>
<organism evidence="2 3">
    <name type="scientific">Amycolatopsis pretoriensis</name>
    <dbReference type="NCBI Taxonomy" id="218821"/>
    <lineage>
        <taxon>Bacteria</taxon>
        <taxon>Bacillati</taxon>
        <taxon>Actinomycetota</taxon>
        <taxon>Actinomycetes</taxon>
        <taxon>Pseudonocardiales</taxon>
        <taxon>Pseudonocardiaceae</taxon>
        <taxon>Amycolatopsis</taxon>
    </lineage>
</organism>
<evidence type="ECO:0000259" key="1">
    <source>
        <dbReference type="Pfam" id="PF08241"/>
    </source>
</evidence>
<keyword evidence="2" id="KW-0830">Ubiquinone</keyword>
<dbReference type="GO" id="GO:0032259">
    <property type="term" value="P:methylation"/>
    <property type="evidence" value="ECO:0007669"/>
    <property type="project" value="UniProtKB-KW"/>
</dbReference>
<dbReference type="InterPro" id="IPR013216">
    <property type="entry name" value="Methyltransf_11"/>
</dbReference>
<dbReference type="OrthoDB" id="65624at2"/>
<keyword evidence="2" id="KW-0489">Methyltransferase</keyword>
<sequence>MAKTQRWNRYWDRKSVTYDAEMGVWDRRLFGDSREWACGQATGDVLEVAVGTGLNLPWYPPGVTLTGLDLSAGMLEIARTRARDLGREVTFREGSAHELPFADASFDTVVCTFGLCAIPDPAAAVAQMQRVLRPDGRLILVDHVAGSPVVVRAAQWLVELASVPLAGEHFRRRPLKLVEALGMPIERRERFKLGLVERLVARKVS</sequence>
<dbReference type="Gene3D" id="3.40.50.150">
    <property type="entry name" value="Vaccinia Virus protein VP39"/>
    <property type="match status" value="1"/>
</dbReference>
<dbReference type="Pfam" id="PF08241">
    <property type="entry name" value="Methyltransf_11"/>
    <property type="match status" value="1"/>
</dbReference>
<reference evidence="3" key="1">
    <citation type="submission" date="2016-10" db="EMBL/GenBank/DDBJ databases">
        <authorList>
            <person name="Varghese N."/>
            <person name="Submissions S."/>
        </authorList>
    </citation>
    <scope>NUCLEOTIDE SEQUENCE [LARGE SCALE GENOMIC DNA]</scope>
    <source>
        <strain evidence="3">DSM 44654</strain>
    </source>
</reference>
<dbReference type="PANTHER" id="PTHR42912:SF96">
    <property type="entry name" value="METHYLTRANSFERASE DOMAIN-CONTAINING PROTEIN"/>
    <property type="match status" value="1"/>
</dbReference>
<proteinExistence type="predicted"/>
<dbReference type="AlphaFoldDB" id="A0A1H5Q0H0"/>
<evidence type="ECO:0000313" key="3">
    <source>
        <dbReference type="Proteomes" id="UP000198878"/>
    </source>
</evidence>
<dbReference type="PANTHER" id="PTHR42912">
    <property type="entry name" value="METHYLTRANSFERASE"/>
    <property type="match status" value="1"/>
</dbReference>
<accession>A0A1H5Q0H0</accession>
<dbReference type="InterPro" id="IPR029063">
    <property type="entry name" value="SAM-dependent_MTases_sf"/>
</dbReference>